<sequence length="55" mass="6150">KFRGSDGNVFVLRGGGFGHGVGMCQMGAGMMAYRGKDYREILRHYFTDVDIAKIY</sequence>
<dbReference type="EMBL" id="DRBW01000097">
    <property type="protein sequence ID" value="HDM90074.1"/>
    <property type="molecule type" value="Genomic_DNA"/>
</dbReference>
<reference evidence="1" key="1">
    <citation type="journal article" date="2020" name="mSystems">
        <title>Genome- and Community-Level Interaction Insights into Carbon Utilization and Element Cycling Functions of Hydrothermarchaeota in Hydrothermal Sediment.</title>
        <authorList>
            <person name="Zhou Z."/>
            <person name="Liu Y."/>
            <person name="Xu W."/>
            <person name="Pan J."/>
            <person name="Luo Z.H."/>
            <person name="Li M."/>
        </authorList>
    </citation>
    <scope>NUCLEOTIDE SEQUENCE [LARGE SCALE GENOMIC DNA]</scope>
    <source>
        <strain evidence="1">HyVt-237</strain>
    </source>
</reference>
<dbReference type="AlphaFoldDB" id="A0A7C1BE79"/>
<accession>A0A7C1BE79</accession>
<dbReference type="Proteomes" id="UP000885931">
    <property type="component" value="Unassembled WGS sequence"/>
</dbReference>
<feature type="non-terminal residue" evidence="1">
    <location>
        <position position="1"/>
    </location>
</feature>
<organism evidence="1">
    <name type="scientific">candidate division WOR-3 bacterium</name>
    <dbReference type="NCBI Taxonomy" id="2052148"/>
    <lineage>
        <taxon>Bacteria</taxon>
        <taxon>Bacteria division WOR-3</taxon>
    </lineage>
</organism>
<name>A0A7C1BE79_UNCW3</name>
<proteinExistence type="predicted"/>
<comment type="caution">
    <text evidence="1">The sequence shown here is derived from an EMBL/GenBank/DDBJ whole genome shotgun (WGS) entry which is preliminary data.</text>
</comment>
<evidence type="ECO:0000313" key="1">
    <source>
        <dbReference type="EMBL" id="HDM90074.1"/>
    </source>
</evidence>
<protein>
    <submittedName>
        <fullName evidence="1">Stage II sporulation protein SpoIID</fullName>
    </submittedName>
</protein>
<gene>
    <name evidence="1" type="ORF">ENG67_02570</name>
</gene>